<dbReference type="OrthoDB" id="415016at2759"/>
<name>A0A812U835_9DINO</name>
<dbReference type="AlphaFoldDB" id="A0A812U835"/>
<feature type="non-terminal residue" evidence="1">
    <location>
        <position position="1"/>
    </location>
</feature>
<sequence length="513" mass="58194">TWQRQARLFAEMLVDMRWQFAGARAFTRMFQNLLDDVPSGPSFHNMDRYNFAKLLAEMSMDMELTRRNTTSWGIAATELFEDVEQALVDRLGDFAHSVGSSLAVPLRLQEEREDDSGEMIPVPDAGKRDAVVLRQPHHMLFVNMPLGVYVRNSPHLYEMLSRLRHLREGTGVESVHQMLAVLDEGGHCYSVLVYAIMAAMQLLFQVARVRTAAAWKLRELWPLNGSTLDSSSCLFCERLMFRGIWVPREVDEVAARLQHSFNSFSREADGVRKVLRFYARSQGTKIAALAQQEQHVLILVARRCPQQEDWAFPMQFFSWHESREGVLERELVLPPFVAYEFESDLELCSAMSALVRAEKVAALEDRWGLPPKFFASEVPKLLRWLADPRSMLLHDLLGSPPCITVRFVRGIALADPVRTLLETSDPNVPCLLEFPPCWRVVGGEQTGGLLVRQGPGLDSALFPERLEHGALIAEVDVQGARMQYRKLLGGGPPQGWITKFVQQSSKLLIVREH</sequence>
<reference evidence="1" key="1">
    <citation type="submission" date="2021-02" db="EMBL/GenBank/DDBJ databases">
        <authorList>
            <person name="Dougan E. K."/>
            <person name="Rhodes N."/>
            <person name="Thang M."/>
            <person name="Chan C."/>
        </authorList>
    </citation>
    <scope>NUCLEOTIDE SEQUENCE</scope>
</reference>
<dbReference type="Proteomes" id="UP000604046">
    <property type="component" value="Unassembled WGS sequence"/>
</dbReference>
<gene>
    <name evidence="1" type="ORF">SNAT2548_LOCUS31285</name>
</gene>
<dbReference type="EMBL" id="CAJNDS010002649">
    <property type="protein sequence ID" value="CAE7556433.1"/>
    <property type="molecule type" value="Genomic_DNA"/>
</dbReference>
<protein>
    <submittedName>
        <fullName evidence="1">Uncharacterized protein</fullName>
    </submittedName>
</protein>
<keyword evidence="2" id="KW-1185">Reference proteome</keyword>
<evidence type="ECO:0000313" key="2">
    <source>
        <dbReference type="Proteomes" id="UP000604046"/>
    </source>
</evidence>
<proteinExistence type="predicted"/>
<organism evidence="1 2">
    <name type="scientific">Symbiodinium natans</name>
    <dbReference type="NCBI Taxonomy" id="878477"/>
    <lineage>
        <taxon>Eukaryota</taxon>
        <taxon>Sar</taxon>
        <taxon>Alveolata</taxon>
        <taxon>Dinophyceae</taxon>
        <taxon>Suessiales</taxon>
        <taxon>Symbiodiniaceae</taxon>
        <taxon>Symbiodinium</taxon>
    </lineage>
</organism>
<accession>A0A812U835</accession>
<comment type="caution">
    <text evidence="1">The sequence shown here is derived from an EMBL/GenBank/DDBJ whole genome shotgun (WGS) entry which is preliminary data.</text>
</comment>
<evidence type="ECO:0000313" key="1">
    <source>
        <dbReference type="EMBL" id="CAE7556433.1"/>
    </source>
</evidence>